<reference evidence="11 12" key="1">
    <citation type="submission" date="2015-11" db="EMBL/GenBank/DDBJ databases">
        <title>Genomic analysis of 38 Legionella species identifies large and diverse effector repertoires.</title>
        <authorList>
            <person name="Burstein D."/>
            <person name="Amaro F."/>
            <person name="Zusman T."/>
            <person name="Lifshitz Z."/>
            <person name="Cohen O."/>
            <person name="Gilbert J.A."/>
            <person name="Pupko T."/>
            <person name="Shuman H.A."/>
            <person name="Segal G."/>
        </authorList>
    </citation>
    <scope>NUCLEOTIDE SEQUENCE [LARGE SCALE GENOMIC DNA]</scope>
    <source>
        <strain evidence="11 12">PX-1-G2-E2</strain>
    </source>
</reference>
<dbReference type="GO" id="GO:0006782">
    <property type="term" value="P:protoporphyrinogen IX biosynthetic process"/>
    <property type="evidence" value="ECO:0007669"/>
    <property type="project" value="UniProtKB-UniRule"/>
</dbReference>
<keyword evidence="5 9" id="KW-0627">Porphyrin biosynthesis</keyword>
<dbReference type="PANTHER" id="PTHR38042">
    <property type="entry name" value="UROPORPHYRINOGEN-III SYNTHASE, CHLOROPLASTIC"/>
    <property type="match status" value="1"/>
</dbReference>
<gene>
    <name evidence="11" type="primary">hemD</name>
    <name evidence="11" type="ORF">Lmac_1864</name>
</gene>
<dbReference type="EMBL" id="LNYL01000044">
    <property type="protein sequence ID" value="KTD25500.1"/>
    <property type="molecule type" value="Genomic_DNA"/>
</dbReference>
<protein>
    <recommendedName>
        <fullName evidence="7 9">Uroporphyrinogen-III synthase</fullName>
        <ecNumber evidence="3 9">4.2.1.75</ecNumber>
    </recommendedName>
</protein>
<comment type="function">
    <text evidence="6 9">Catalyzes cyclization of the linear tetrapyrrole, hydroxymethylbilane, to the macrocyclic uroporphyrinogen III.</text>
</comment>
<evidence type="ECO:0000256" key="8">
    <source>
        <dbReference type="ARBA" id="ARBA00048617"/>
    </source>
</evidence>
<evidence type="ECO:0000256" key="4">
    <source>
        <dbReference type="ARBA" id="ARBA00023239"/>
    </source>
</evidence>
<keyword evidence="12" id="KW-1185">Reference proteome</keyword>
<evidence type="ECO:0000313" key="12">
    <source>
        <dbReference type="Proteomes" id="UP000054908"/>
    </source>
</evidence>
<evidence type="ECO:0000259" key="10">
    <source>
        <dbReference type="Pfam" id="PF02602"/>
    </source>
</evidence>
<name>A0A0W0VZG8_9GAMM</name>
<keyword evidence="4 9" id="KW-0456">Lyase</keyword>
<dbReference type="RefSeq" id="WP_065240018.1">
    <property type="nucleotide sequence ID" value="NZ_CAAAIB010000002.1"/>
</dbReference>
<dbReference type="AlphaFoldDB" id="A0A0W0VZG8"/>
<dbReference type="InterPro" id="IPR003754">
    <property type="entry name" value="4pyrrol_synth_uPrphyn_synth"/>
</dbReference>
<organism evidence="11 12">
    <name type="scientific">Legionella maceachernii</name>
    <dbReference type="NCBI Taxonomy" id="466"/>
    <lineage>
        <taxon>Bacteria</taxon>
        <taxon>Pseudomonadati</taxon>
        <taxon>Pseudomonadota</taxon>
        <taxon>Gammaproteobacteria</taxon>
        <taxon>Legionellales</taxon>
        <taxon>Legionellaceae</taxon>
        <taxon>Legionella</taxon>
    </lineage>
</organism>
<dbReference type="InterPro" id="IPR036108">
    <property type="entry name" value="4pyrrol_syn_uPrphyn_synt_sf"/>
</dbReference>
<dbReference type="STRING" id="466.Lmac_1864"/>
<feature type="domain" description="Tetrapyrrole biosynthesis uroporphyrinogen III synthase" evidence="10">
    <location>
        <begin position="20"/>
        <end position="237"/>
    </location>
</feature>
<dbReference type="EC" id="4.2.1.75" evidence="3 9"/>
<dbReference type="Pfam" id="PF02602">
    <property type="entry name" value="HEM4"/>
    <property type="match status" value="1"/>
</dbReference>
<dbReference type="PATRIC" id="fig|466.6.peg.1966"/>
<comment type="caution">
    <text evidence="11">The sequence shown here is derived from an EMBL/GenBank/DDBJ whole genome shotgun (WGS) entry which is preliminary data.</text>
</comment>
<evidence type="ECO:0000256" key="2">
    <source>
        <dbReference type="ARBA" id="ARBA00008133"/>
    </source>
</evidence>
<evidence type="ECO:0000256" key="3">
    <source>
        <dbReference type="ARBA" id="ARBA00013109"/>
    </source>
</evidence>
<dbReference type="CDD" id="cd06578">
    <property type="entry name" value="HemD"/>
    <property type="match status" value="1"/>
</dbReference>
<dbReference type="Gene3D" id="3.40.50.10090">
    <property type="match status" value="2"/>
</dbReference>
<comment type="catalytic activity">
    <reaction evidence="8 9">
        <text>hydroxymethylbilane = uroporphyrinogen III + H2O</text>
        <dbReference type="Rhea" id="RHEA:18965"/>
        <dbReference type="ChEBI" id="CHEBI:15377"/>
        <dbReference type="ChEBI" id="CHEBI:57308"/>
        <dbReference type="ChEBI" id="CHEBI:57845"/>
        <dbReference type="EC" id="4.2.1.75"/>
    </reaction>
</comment>
<dbReference type="UniPathway" id="UPA00251">
    <property type="reaction ID" value="UER00320"/>
</dbReference>
<proteinExistence type="inferred from homology"/>
<dbReference type="SUPFAM" id="SSF69618">
    <property type="entry name" value="HemD-like"/>
    <property type="match status" value="1"/>
</dbReference>
<dbReference type="InterPro" id="IPR039793">
    <property type="entry name" value="UROS/Hem4"/>
</dbReference>
<evidence type="ECO:0000256" key="7">
    <source>
        <dbReference type="ARBA" id="ARBA00040167"/>
    </source>
</evidence>
<sequence>MNSLEGLRVLNTRPLTQGKSLSQAINAAGGIAIECPALSIEPTDKNWLSSLPDLHQVDKAIFISANAVEFCFTTLTQTQRLWPNTIQVIAVGQATAMTLKQHQIQVDFIPQIADSEHLLELEALQRIQDETILLFKGEEGRPLIADTLISRGANVFPLSVYKRVRPKANSEQLHSLWRNKAVDIILFTSQQAMNNLFLLFGEDKHAWLRSIPCIVISERLAKEATLLGMQSIVISSPETLLNKLHEFNQGLIHGQ</sequence>
<comment type="pathway">
    <text evidence="1 9">Porphyrin-containing compound metabolism; protoporphyrin-IX biosynthesis; coproporphyrinogen-III from 5-aminolevulinate: step 3/4.</text>
</comment>
<evidence type="ECO:0000313" key="11">
    <source>
        <dbReference type="EMBL" id="KTD25500.1"/>
    </source>
</evidence>
<dbReference type="GO" id="GO:0004852">
    <property type="term" value="F:uroporphyrinogen-III synthase activity"/>
    <property type="evidence" value="ECO:0007669"/>
    <property type="project" value="UniProtKB-UniRule"/>
</dbReference>
<dbReference type="GO" id="GO:0006780">
    <property type="term" value="P:uroporphyrinogen III biosynthetic process"/>
    <property type="evidence" value="ECO:0007669"/>
    <property type="project" value="UniProtKB-UniRule"/>
</dbReference>
<evidence type="ECO:0000256" key="1">
    <source>
        <dbReference type="ARBA" id="ARBA00004772"/>
    </source>
</evidence>
<accession>A0A0W0VZG8</accession>
<dbReference type="PANTHER" id="PTHR38042:SF1">
    <property type="entry name" value="UROPORPHYRINOGEN-III SYNTHASE, CHLOROPLASTIC"/>
    <property type="match status" value="1"/>
</dbReference>
<comment type="similarity">
    <text evidence="2 9">Belongs to the uroporphyrinogen-III synthase family.</text>
</comment>
<dbReference type="Proteomes" id="UP000054908">
    <property type="component" value="Unassembled WGS sequence"/>
</dbReference>
<evidence type="ECO:0000256" key="5">
    <source>
        <dbReference type="ARBA" id="ARBA00023244"/>
    </source>
</evidence>
<evidence type="ECO:0000256" key="6">
    <source>
        <dbReference type="ARBA" id="ARBA00037589"/>
    </source>
</evidence>
<evidence type="ECO:0000256" key="9">
    <source>
        <dbReference type="RuleBase" id="RU366031"/>
    </source>
</evidence>